<reference evidence="1" key="1">
    <citation type="submission" date="2023-05" db="EMBL/GenBank/DDBJ databases">
        <authorList>
            <consortium name="ELIXIR-Norway"/>
        </authorList>
    </citation>
    <scope>NUCLEOTIDE SEQUENCE</scope>
</reference>
<dbReference type="EMBL" id="OX596106">
    <property type="protein sequence ID" value="CAN0178199.1"/>
    <property type="molecule type" value="Genomic_DNA"/>
</dbReference>
<organism evidence="1 2">
    <name type="scientific">Rangifer tarandus platyrhynchus</name>
    <name type="common">Svalbard reindeer</name>
    <dbReference type="NCBI Taxonomy" id="3082113"/>
    <lineage>
        <taxon>Eukaryota</taxon>
        <taxon>Metazoa</taxon>
        <taxon>Chordata</taxon>
        <taxon>Craniata</taxon>
        <taxon>Vertebrata</taxon>
        <taxon>Euteleostomi</taxon>
        <taxon>Mammalia</taxon>
        <taxon>Eutheria</taxon>
        <taxon>Laurasiatheria</taxon>
        <taxon>Artiodactyla</taxon>
        <taxon>Ruminantia</taxon>
        <taxon>Pecora</taxon>
        <taxon>Cervidae</taxon>
        <taxon>Odocoileinae</taxon>
        <taxon>Rangifer</taxon>
    </lineage>
</organism>
<gene>
    <name evidence="1" type="ORF">MRATA1EN22A_LOCUS13225</name>
</gene>
<dbReference type="Proteomes" id="UP001162501">
    <property type="component" value="Chromosome 22"/>
</dbReference>
<reference evidence="1" key="2">
    <citation type="submission" date="2025-03" db="EMBL/GenBank/DDBJ databases">
        <authorList>
            <consortium name="ELIXIR-Norway"/>
            <consortium name="Elixir Norway"/>
        </authorList>
    </citation>
    <scope>NUCLEOTIDE SEQUENCE</scope>
</reference>
<accession>A0AC59Z2J6</accession>
<sequence length="125" mass="13199">MLLLSLKPALSARAGLPRAAAAVPLVSSPVRSPPCPASFWAHSASLPMQLQSCPQTQWDFLGGPVVKDPPANAGDTGSTSDPGRLHVLRGREAREPRLLSPHAPALVLRGWIGHCDEKPRTTSGE</sequence>
<protein>
    <submittedName>
        <fullName evidence="1">Uncharacterized protein</fullName>
    </submittedName>
</protein>
<evidence type="ECO:0000313" key="1">
    <source>
        <dbReference type="EMBL" id="CAN0178199.1"/>
    </source>
</evidence>
<name>A0AC59Z2J6_RANTA</name>
<proteinExistence type="predicted"/>
<evidence type="ECO:0000313" key="2">
    <source>
        <dbReference type="Proteomes" id="UP001162501"/>
    </source>
</evidence>